<evidence type="ECO:0000313" key="10">
    <source>
        <dbReference type="Proteomes" id="UP000282125"/>
    </source>
</evidence>
<evidence type="ECO:0000256" key="3">
    <source>
        <dbReference type="ARBA" id="ARBA00022448"/>
    </source>
</evidence>
<keyword evidence="7 8" id="KW-0472">Membrane</keyword>
<evidence type="ECO:0000256" key="4">
    <source>
        <dbReference type="ARBA" id="ARBA00022475"/>
    </source>
</evidence>
<keyword evidence="6 8" id="KW-1133">Transmembrane helix</keyword>
<feature type="transmembrane region" description="Helical" evidence="8">
    <location>
        <begin position="109"/>
        <end position="129"/>
    </location>
</feature>
<feature type="transmembrane region" description="Helical" evidence="8">
    <location>
        <begin position="236"/>
        <end position="253"/>
    </location>
</feature>
<comment type="similarity">
    <text evidence="2 8">Belongs to the 4-toluene sulfonate uptake permease (TSUP) (TC 2.A.102) family.</text>
</comment>
<dbReference type="RefSeq" id="WP_124964443.1">
    <property type="nucleotide sequence ID" value="NZ_RRAZ01000009.1"/>
</dbReference>
<comment type="subcellular location">
    <subcellularLocation>
        <location evidence="1 8">Cell membrane</location>
        <topology evidence="1 8">Multi-pass membrane protein</topology>
    </subcellularLocation>
</comment>
<keyword evidence="10" id="KW-1185">Reference proteome</keyword>
<evidence type="ECO:0000256" key="6">
    <source>
        <dbReference type="ARBA" id="ARBA00022989"/>
    </source>
</evidence>
<name>A0A3P3DT09_9RHOB</name>
<sequence length="255" mass="26811">MTDILLSHLTLAAQTPGLSWLIGAAFMAGLTRGFAGFGSGLVFMPFAGAVLAPAQAVGVVVVMDLIGSLANIPGAMRLARWQDLKWLGLALIPGVLAGLWLLFWIEPLVFRWGVSLLALSTVAALVCGWQWRGRRGIREILGVGFLAGIFGGATALPGPPVILFYLSSQLPVQVMRATMTIFMVSVDLLLGISLGLTGQLGAGLVALSAILLVPFALGNAIGSFLFRPDRVKVYKVGSWLVIGGSALYGLPLWQG</sequence>
<protein>
    <recommendedName>
        <fullName evidence="8">Probable membrane transporter protein</fullName>
    </recommendedName>
</protein>
<evidence type="ECO:0000313" key="9">
    <source>
        <dbReference type="EMBL" id="RRH75818.1"/>
    </source>
</evidence>
<feature type="transmembrane region" description="Helical" evidence="8">
    <location>
        <begin position="177"/>
        <end position="197"/>
    </location>
</feature>
<keyword evidence="4 8" id="KW-1003">Cell membrane</keyword>
<gene>
    <name evidence="9" type="ORF">EG244_07785</name>
</gene>
<dbReference type="Pfam" id="PF01925">
    <property type="entry name" value="TauE"/>
    <property type="match status" value="1"/>
</dbReference>
<evidence type="ECO:0000256" key="2">
    <source>
        <dbReference type="ARBA" id="ARBA00009142"/>
    </source>
</evidence>
<dbReference type="PANTHER" id="PTHR30269:SF37">
    <property type="entry name" value="MEMBRANE TRANSPORTER PROTEIN"/>
    <property type="match status" value="1"/>
</dbReference>
<feature type="transmembrane region" description="Helical" evidence="8">
    <location>
        <begin position="204"/>
        <end position="224"/>
    </location>
</feature>
<evidence type="ECO:0000256" key="5">
    <source>
        <dbReference type="ARBA" id="ARBA00022692"/>
    </source>
</evidence>
<dbReference type="PANTHER" id="PTHR30269">
    <property type="entry name" value="TRANSMEMBRANE PROTEIN YFCA"/>
    <property type="match status" value="1"/>
</dbReference>
<accession>A0A3P3DT09</accession>
<dbReference type="OrthoDB" id="9795324at2"/>
<dbReference type="InterPro" id="IPR052017">
    <property type="entry name" value="TSUP"/>
</dbReference>
<feature type="transmembrane region" description="Helical" evidence="8">
    <location>
        <begin position="141"/>
        <end position="165"/>
    </location>
</feature>
<evidence type="ECO:0000256" key="1">
    <source>
        <dbReference type="ARBA" id="ARBA00004651"/>
    </source>
</evidence>
<keyword evidence="5 8" id="KW-0812">Transmembrane</keyword>
<dbReference type="AlphaFoldDB" id="A0A3P3DT09"/>
<organism evidence="9 10">
    <name type="scientific">Falsigemmobacter faecalis</name>
    <dbReference type="NCBI Taxonomy" id="2488730"/>
    <lineage>
        <taxon>Bacteria</taxon>
        <taxon>Pseudomonadati</taxon>
        <taxon>Pseudomonadota</taxon>
        <taxon>Alphaproteobacteria</taxon>
        <taxon>Rhodobacterales</taxon>
        <taxon>Paracoccaceae</taxon>
        <taxon>Falsigemmobacter</taxon>
    </lineage>
</organism>
<dbReference type="EMBL" id="RRAZ01000009">
    <property type="protein sequence ID" value="RRH75818.1"/>
    <property type="molecule type" value="Genomic_DNA"/>
</dbReference>
<keyword evidence="3" id="KW-0813">Transport</keyword>
<dbReference type="Proteomes" id="UP000282125">
    <property type="component" value="Unassembled WGS sequence"/>
</dbReference>
<dbReference type="GO" id="GO:0005886">
    <property type="term" value="C:plasma membrane"/>
    <property type="evidence" value="ECO:0007669"/>
    <property type="project" value="UniProtKB-SubCell"/>
</dbReference>
<dbReference type="InterPro" id="IPR002781">
    <property type="entry name" value="TM_pro_TauE-like"/>
</dbReference>
<evidence type="ECO:0000256" key="8">
    <source>
        <dbReference type="RuleBase" id="RU363041"/>
    </source>
</evidence>
<proteinExistence type="inferred from homology"/>
<reference evidence="9 10" key="1">
    <citation type="submission" date="2018-11" db="EMBL/GenBank/DDBJ databases">
        <title>Gemmobacter sp. nov., YIM 102744-1 draft genome.</title>
        <authorList>
            <person name="Li G."/>
            <person name="Jiang Y."/>
        </authorList>
    </citation>
    <scope>NUCLEOTIDE SEQUENCE [LARGE SCALE GENOMIC DNA]</scope>
    <source>
        <strain evidence="9 10">YIM 102744-1</strain>
    </source>
</reference>
<feature type="transmembrane region" description="Helical" evidence="8">
    <location>
        <begin position="86"/>
        <end position="103"/>
    </location>
</feature>
<comment type="caution">
    <text evidence="9">The sequence shown here is derived from an EMBL/GenBank/DDBJ whole genome shotgun (WGS) entry which is preliminary data.</text>
</comment>
<evidence type="ECO:0000256" key="7">
    <source>
        <dbReference type="ARBA" id="ARBA00023136"/>
    </source>
</evidence>